<reference evidence="2 3" key="1">
    <citation type="submission" date="2014-10" db="EMBL/GenBank/DDBJ databases">
        <title>Genome sequence of Novosphingobium malaysiense MUSC 273(T).</title>
        <authorList>
            <person name="Lee L.-H."/>
        </authorList>
    </citation>
    <scope>NUCLEOTIDE SEQUENCE [LARGE SCALE GENOMIC DNA]</scope>
    <source>
        <strain evidence="2 3">MUSC 273</strain>
    </source>
</reference>
<dbReference type="SUPFAM" id="SSF54427">
    <property type="entry name" value="NTF2-like"/>
    <property type="match status" value="1"/>
</dbReference>
<dbReference type="Pfam" id="PF12680">
    <property type="entry name" value="SnoaL_2"/>
    <property type="match status" value="1"/>
</dbReference>
<dbReference type="RefSeq" id="WP_039281391.1">
    <property type="nucleotide sequence ID" value="NZ_JTDI01000002.1"/>
</dbReference>
<dbReference type="OrthoDB" id="582171at2"/>
<dbReference type="Gene3D" id="3.10.450.50">
    <property type="match status" value="1"/>
</dbReference>
<dbReference type="InterPro" id="IPR032710">
    <property type="entry name" value="NTF2-like_dom_sf"/>
</dbReference>
<feature type="domain" description="SnoaL-like" evidence="1">
    <location>
        <begin position="10"/>
        <end position="112"/>
    </location>
</feature>
<name>A0A0B1ZU30_9SPHN</name>
<evidence type="ECO:0000313" key="2">
    <source>
        <dbReference type="EMBL" id="KHK92663.1"/>
    </source>
</evidence>
<organism evidence="2 3">
    <name type="scientific">Novosphingobium malaysiense</name>
    <dbReference type="NCBI Taxonomy" id="1348853"/>
    <lineage>
        <taxon>Bacteria</taxon>
        <taxon>Pseudomonadati</taxon>
        <taxon>Pseudomonadota</taxon>
        <taxon>Alphaproteobacteria</taxon>
        <taxon>Sphingomonadales</taxon>
        <taxon>Sphingomonadaceae</taxon>
        <taxon>Novosphingobium</taxon>
    </lineage>
</organism>
<dbReference type="AlphaFoldDB" id="A0A0B1ZU30"/>
<evidence type="ECO:0000313" key="3">
    <source>
        <dbReference type="Proteomes" id="UP000031057"/>
    </source>
</evidence>
<accession>A0A0B1ZU30</accession>
<proteinExistence type="predicted"/>
<comment type="caution">
    <text evidence="2">The sequence shown here is derived from an EMBL/GenBank/DDBJ whole genome shotgun (WGS) entry which is preliminary data.</text>
</comment>
<dbReference type="InterPro" id="IPR037401">
    <property type="entry name" value="SnoaL-like"/>
</dbReference>
<evidence type="ECO:0000259" key="1">
    <source>
        <dbReference type="Pfam" id="PF12680"/>
    </source>
</evidence>
<dbReference type="EMBL" id="JTDI01000002">
    <property type="protein sequence ID" value="KHK92663.1"/>
    <property type="molecule type" value="Genomic_DNA"/>
</dbReference>
<dbReference type="STRING" id="1348853.LK12_07885"/>
<protein>
    <recommendedName>
        <fullName evidence="1">SnoaL-like domain-containing protein</fullName>
    </recommendedName>
</protein>
<gene>
    <name evidence="2" type="ORF">LK12_07885</name>
</gene>
<dbReference type="Proteomes" id="UP000031057">
    <property type="component" value="Unassembled WGS sequence"/>
</dbReference>
<sequence>MDRTAMIALVDNLYAATAAGDWDRVATMLTDDFRVVEPDCLPLAGDYPGVAGLREVFGKLTSLCDVAGIDRIANATDEDLVICLIRIRFADPALEPAEVCELFRLRGGKCCEIKPYYFDHLVLTRAAQ</sequence>
<keyword evidence="3" id="KW-1185">Reference proteome</keyword>